<comment type="subcellular location">
    <subcellularLocation>
        <location evidence="1 6">Cytoplasm</location>
    </subcellularLocation>
</comment>
<dbReference type="HOGENOM" id="CLU_169299_1_0_2"/>
<dbReference type="GeneID" id="25159420"/>
<evidence type="ECO:0000256" key="6">
    <source>
        <dbReference type="HAMAP-Rule" id="MF_00305"/>
    </source>
</evidence>
<dbReference type="NCBIfam" id="NF041311">
    <property type="entry name" value="Sig_rec_Srp19_Halo"/>
    <property type="match status" value="1"/>
</dbReference>
<sequence>MVENIIWPAYLDADRSRSDGRRVAESLAVESPTVDEIAKAVQQVGYDAIIERDQAYPRRPWAADGRVLVQGADDASKSDLVQAVAAYVQALRE</sequence>
<dbReference type="KEGG" id="hsu:HLASF_1255"/>
<dbReference type="SUPFAM" id="SSF69695">
    <property type="entry name" value="SRP19"/>
    <property type="match status" value="1"/>
</dbReference>
<evidence type="ECO:0000256" key="5">
    <source>
        <dbReference type="ARBA" id="ARBA00023274"/>
    </source>
</evidence>
<dbReference type="EMBL" id="CP008874">
    <property type="protein sequence ID" value="AKH97742.1"/>
    <property type="molecule type" value="Genomic_DNA"/>
</dbReference>
<protein>
    <recommendedName>
        <fullName evidence="6">Signal recognition particle 19 kDa protein</fullName>
        <shortName evidence="6">SRP19</shortName>
    </recommendedName>
</protein>
<dbReference type="InterPro" id="IPR036521">
    <property type="entry name" value="SRP19-like_sf"/>
</dbReference>
<evidence type="ECO:0000256" key="2">
    <source>
        <dbReference type="ARBA" id="ARBA00022490"/>
    </source>
</evidence>
<comment type="function">
    <text evidence="6">Involved in targeting and insertion of nascent membrane proteins into the cytoplasmic membrane. Binds directly to 7S RNA and mediates binding of the 54 kDa subunit of the SRP.</text>
</comment>
<dbReference type="RefSeq" id="WP_050048465.1">
    <property type="nucleotide sequence ID" value="NZ_CP008874.1"/>
</dbReference>
<name>A0A0F7PAI6_9EURY</name>
<dbReference type="GO" id="GO:0008312">
    <property type="term" value="F:7S RNA binding"/>
    <property type="evidence" value="ECO:0007669"/>
    <property type="project" value="UniProtKB-UniRule"/>
</dbReference>
<organism evidence="7 8">
    <name type="scientific">Halanaeroarchaeum sulfurireducens</name>
    <dbReference type="NCBI Taxonomy" id="1604004"/>
    <lineage>
        <taxon>Archaea</taxon>
        <taxon>Methanobacteriati</taxon>
        <taxon>Methanobacteriota</taxon>
        <taxon>Stenosarchaea group</taxon>
        <taxon>Halobacteria</taxon>
        <taxon>Halobacteriales</taxon>
        <taxon>Halobacteriaceae</taxon>
        <taxon>Halanaeroarchaeum</taxon>
    </lineage>
</organism>
<dbReference type="OrthoDB" id="56356at2157"/>
<keyword evidence="8" id="KW-1185">Reference proteome</keyword>
<dbReference type="PATRIC" id="fig|1604004.4.peg.1316"/>
<dbReference type="InterPro" id="IPR002778">
    <property type="entry name" value="Signal_recog_particle_SRP19"/>
</dbReference>
<comment type="similarity">
    <text evidence="6">Belongs to the SRP19 family.</text>
</comment>
<evidence type="ECO:0000256" key="3">
    <source>
        <dbReference type="ARBA" id="ARBA00022884"/>
    </source>
</evidence>
<dbReference type="Pfam" id="PF01922">
    <property type="entry name" value="SRP19"/>
    <property type="match status" value="1"/>
</dbReference>
<dbReference type="PANTHER" id="PTHR17453">
    <property type="entry name" value="SIGNAL RECOGNITION PARTICLE 19 KD PROTEIN"/>
    <property type="match status" value="1"/>
</dbReference>
<dbReference type="InterPro" id="IPR022938">
    <property type="entry name" value="SRP19_arc-type"/>
</dbReference>
<proteinExistence type="inferred from homology"/>
<dbReference type="HAMAP" id="MF_00305">
    <property type="entry name" value="SRP19"/>
    <property type="match status" value="1"/>
</dbReference>
<keyword evidence="3 6" id="KW-0694">RNA-binding</keyword>
<evidence type="ECO:0000256" key="1">
    <source>
        <dbReference type="ARBA" id="ARBA00004496"/>
    </source>
</evidence>
<dbReference type="Gene3D" id="3.30.56.30">
    <property type="entry name" value="Signal recognition particle, SRP19-like subunit"/>
    <property type="match status" value="1"/>
</dbReference>
<dbReference type="InterPro" id="IPR053394">
    <property type="entry name" value="SRP19"/>
</dbReference>
<dbReference type="GO" id="GO:0048500">
    <property type="term" value="C:signal recognition particle"/>
    <property type="evidence" value="ECO:0007669"/>
    <property type="project" value="UniProtKB-UniRule"/>
</dbReference>
<evidence type="ECO:0000256" key="4">
    <source>
        <dbReference type="ARBA" id="ARBA00023135"/>
    </source>
</evidence>
<dbReference type="AlphaFoldDB" id="A0A0F7PAI6"/>
<dbReference type="GO" id="GO:0006617">
    <property type="term" value="P:SRP-dependent cotranslational protein targeting to membrane, signal sequence recognition"/>
    <property type="evidence" value="ECO:0007669"/>
    <property type="project" value="TreeGrafter"/>
</dbReference>
<keyword evidence="4 6" id="KW-0733">Signal recognition particle</keyword>
<reference evidence="7 8" key="1">
    <citation type="journal article" date="2015" name="ISME J.">
        <title>Elemental sulfur and acetate can support life of a novel strictly anaerobic haloarchaeon.</title>
        <authorList>
            <person name="Sorokin D.Y."/>
            <person name="Kublanov I.V."/>
            <person name="Gavrilov S.N."/>
            <person name="Rojo D."/>
            <person name="Roman P."/>
            <person name="Golyshin P.N."/>
            <person name="Slepak V.Z."/>
            <person name="Smedile F."/>
            <person name="Ferrer M."/>
            <person name="Messina E."/>
            <person name="La Cono V."/>
            <person name="Yakimov M.M."/>
        </authorList>
    </citation>
    <scope>NUCLEOTIDE SEQUENCE [LARGE SCALE GENOMIC DNA]</scope>
    <source>
        <strain evidence="7 8">HSR2</strain>
    </source>
</reference>
<keyword evidence="2 6" id="KW-0963">Cytoplasm</keyword>
<dbReference type="PANTHER" id="PTHR17453:SF0">
    <property type="entry name" value="SIGNAL RECOGNITION PARTICLE 19 KDA PROTEIN"/>
    <property type="match status" value="1"/>
</dbReference>
<comment type="subunit">
    <text evidence="6">Part of the signal recognition particle protein translocation system, which is composed of SRP and FtsY. Archaeal SRP consists of a 7S RNA molecule of 300 nucleotides and two protein subunits: SRP54 and SRP19.</text>
</comment>
<keyword evidence="5 6" id="KW-0687">Ribonucleoprotein</keyword>
<gene>
    <name evidence="6" type="primary">srp19</name>
    <name evidence="7" type="ORF">HLASF_1255</name>
</gene>
<evidence type="ECO:0000313" key="8">
    <source>
        <dbReference type="Proteomes" id="UP000069906"/>
    </source>
</evidence>
<evidence type="ECO:0000313" key="7">
    <source>
        <dbReference type="EMBL" id="AKH97742.1"/>
    </source>
</evidence>
<accession>A0A0F7PAI6</accession>
<dbReference type="Proteomes" id="UP000069906">
    <property type="component" value="Chromosome"/>
</dbReference>